<evidence type="ECO:0000313" key="2">
    <source>
        <dbReference type="Proteomes" id="UP001497382"/>
    </source>
</evidence>
<accession>A0AAV1ZMQ1</accession>
<dbReference type="AlphaFoldDB" id="A0AAV1ZMQ1"/>
<name>A0AAV1ZMQ1_9ARAC</name>
<keyword evidence="2" id="KW-1185">Reference proteome</keyword>
<dbReference type="Proteomes" id="UP001497382">
    <property type="component" value="Unassembled WGS sequence"/>
</dbReference>
<organism evidence="1 2">
    <name type="scientific">Larinioides sclopetarius</name>
    <dbReference type="NCBI Taxonomy" id="280406"/>
    <lineage>
        <taxon>Eukaryota</taxon>
        <taxon>Metazoa</taxon>
        <taxon>Ecdysozoa</taxon>
        <taxon>Arthropoda</taxon>
        <taxon>Chelicerata</taxon>
        <taxon>Arachnida</taxon>
        <taxon>Araneae</taxon>
        <taxon>Araneomorphae</taxon>
        <taxon>Entelegynae</taxon>
        <taxon>Araneoidea</taxon>
        <taxon>Araneidae</taxon>
        <taxon>Larinioides</taxon>
    </lineage>
</organism>
<reference evidence="1 2" key="1">
    <citation type="submission" date="2024-04" db="EMBL/GenBank/DDBJ databases">
        <authorList>
            <person name="Rising A."/>
            <person name="Reimegard J."/>
            <person name="Sonavane S."/>
            <person name="Akerstrom W."/>
            <person name="Nylinder S."/>
            <person name="Hedman E."/>
            <person name="Kallberg Y."/>
        </authorList>
    </citation>
    <scope>NUCLEOTIDE SEQUENCE [LARGE SCALE GENOMIC DNA]</scope>
</reference>
<evidence type="ECO:0000313" key="1">
    <source>
        <dbReference type="EMBL" id="CAL1272375.1"/>
    </source>
</evidence>
<sequence>MILRVKNCVWFLLVELARQTFYLILQNGK</sequence>
<comment type="caution">
    <text evidence="1">The sequence shown here is derived from an EMBL/GenBank/DDBJ whole genome shotgun (WGS) entry which is preliminary data.</text>
</comment>
<proteinExistence type="predicted"/>
<protein>
    <submittedName>
        <fullName evidence="1">Uncharacterized protein</fullName>
    </submittedName>
</protein>
<gene>
    <name evidence="1" type="ORF">LARSCL_LOCUS6349</name>
</gene>
<dbReference type="EMBL" id="CAXIEN010000060">
    <property type="protein sequence ID" value="CAL1272375.1"/>
    <property type="molecule type" value="Genomic_DNA"/>
</dbReference>